<evidence type="ECO:0000313" key="8">
    <source>
        <dbReference type="Proteomes" id="UP000242715"/>
    </source>
</evidence>
<dbReference type="InterPro" id="IPR039273">
    <property type="entry name" value="TEPSIN"/>
</dbReference>
<feature type="region of interest" description="Disordered" evidence="5">
    <location>
        <begin position="428"/>
        <end position="451"/>
    </location>
</feature>
<feature type="region of interest" description="Disordered" evidence="5">
    <location>
        <begin position="236"/>
        <end position="276"/>
    </location>
</feature>
<evidence type="ECO:0000256" key="2">
    <source>
        <dbReference type="ARBA" id="ARBA00004601"/>
    </source>
</evidence>
<comment type="subcellular location">
    <subcellularLocation>
        <location evidence="1">Cytoplasmic vesicle</location>
        <location evidence="1">Clathrin-coated vesicle</location>
    </subcellularLocation>
    <subcellularLocation>
        <location evidence="2">Golgi apparatus</location>
        <location evidence="2">trans-Golgi network</location>
    </subcellularLocation>
</comment>
<organism evidence="7 8">
    <name type="scientific">Trifolium subterraneum</name>
    <name type="common">Subterranean clover</name>
    <dbReference type="NCBI Taxonomy" id="3900"/>
    <lineage>
        <taxon>Eukaryota</taxon>
        <taxon>Viridiplantae</taxon>
        <taxon>Streptophyta</taxon>
        <taxon>Embryophyta</taxon>
        <taxon>Tracheophyta</taxon>
        <taxon>Spermatophyta</taxon>
        <taxon>Magnoliopsida</taxon>
        <taxon>eudicotyledons</taxon>
        <taxon>Gunneridae</taxon>
        <taxon>Pentapetalae</taxon>
        <taxon>rosids</taxon>
        <taxon>fabids</taxon>
        <taxon>Fabales</taxon>
        <taxon>Fabaceae</taxon>
        <taxon>Papilionoideae</taxon>
        <taxon>50 kb inversion clade</taxon>
        <taxon>NPAAA clade</taxon>
        <taxon>Hologalegina</taxon>
        <taxon>IRL clade</taxon>
        <taxon>Trifolieae</taxon>
        <taxon>Trifolium</taxon>
    </lineage>
</organism>
<dbReference type="GO" id="GO:0035091">
    <property type="term" value="F:phosphatidylinositol binding"/>
    <property type="evidence" value="ECO:0007669"/>
    <property type="project" value="InterPro"/>
</dbReference>
<dbReference type="SUPFAM" id="SSF48464">
    <property type="entry name" value="ENTH/VHS domain"/>
    <property type="match status" value="1"/>
</dbReference>
<evidence type="ECO:0000313" key="7">
    <source>
        <dbReference type="EMBL" id="GAU24718.1"/>
    </source>
</evidence>
<evidence type="ECO:0000256" key="3">
    <source>
        <dbReference type="ARBA" id="ARBA00023034"/>
    </source>
</evidence>
<keyword evidence="3" id="KW-0333">Golgi apparatus</keyword>
<proteinExistence type="predicted"/>
<dbReference type="Gene3D" id="1.25.40.90">
    <property type="match status" value="1"/>
</dbReference>
<feature type="domain" description="VHS" evidence="6">
    <location>
        <begin position="20"/>
        <end position="89"/>
    </location>
</feature>
<dbReference type="PANTHER" id="PTHR21514">
    <property type="entry name" value="AP-4 COMPLEX ACCESSORY SUBUNIT TEPSIN"/>
    <property type="match status" value="1"/>
</dbReference>
<reference evidence="8" key="1">
    <citation type="journal article" date="2017" name="Front. Plant Sci.">
        <title>Climate Clever Clovers: New Paradigm to Reduce the Environmental Footprint of Ruminants by Breeding Low Methanogenic Forages Utilizing Haplotype Variation.</title>
        <authorList>
            <person name="Kaur P."/>
            <person name="Appels R."/>
            <person name="Bayer P.E."/>
            <person name="Keeble-Gagnere G."/>
            <person name="Wang J."/>
            <person name="Hirakawa H."/>
            <person name="Shirasawa K."/>
            <person name="Vercoe P."/>
            <person name="Stefanova K."/>
            <person name="Durmic Z."/>
            <person name="Nichols P."/>
            <person name="Revell C."/>
            <person name="Isobe S.N."/>
            <person name="Edwards D."/>
            <person name="Erskine W."/>
        </authorList>
    </citation>
    <scope>NUCLEOTIDE SEQUENCE [LARGE SCALE GENOMIC DNA]</scope>
    <source>
        <strain evidence="8">cv. Daliak</strain>
    </source>
</reference>
<protein>
    <recommendedName>
        <fullName evidence="6">VHS domain-containing protein</fullName>
    </recommendedName>
</protein>
<dbReference type="InterPro" id="IPR002014">
    <property type="entry name" value="VHS_dom"/>
</dbReference>
<gene>
    <name evidence="7" type="ORF">TSUD_355470</name>
</gene>
<dbReference type="InterPro" id="IPR008942">
    <property type="entry name" value="ENTH_VHS"/>
</dbReference>
<dbReference type="InterPro" id="IPR035802">
    <property type="entry name" value="ENTH/VHS_tepsin"/>
</dbReference>
<dbReference type="PROSITE" id="PS50179">
    <property type="entry name" value="VHS"/>
    <property type="match status" value="1"/>
</dbReference>
<name>A0A2Z6M1N9_TRISU</name>
<keyword evidence="4" id="KW-0968">Cytoplasmic vesicle</keyword>
<feature type="compositionally biased region" description="Polar residues" evidence="5">
    <location>
        <begin position="195"/>
        <end position="217"/>
    </location>
</feature>
<feature type="compositionally biased region" description="Polar residues" evidence="5">
    <location>
        <begin position="236"/>
        <end position="253"/>
    </location>
</feature>
<feature type="compositionally biased region" description="Low complexity" evidence="5">
    <location>
        <begin position="433"/>
        <end position="445"/>
    </location>
</feature>
<keyword evidence="8" id="KW-1185">Reference proteome</keyword>
<dbReference type="AlphaFoldDB" id="A0A2Z6M1N9"/>
<dbReference type="CDD" id="cd03572">
    <property type="entry name" value="ENTH_like_Tepsin"/>
    <property type="match status" value="1"/>
</dbReference>
<dbReference type="GO" id="GO:0032588">
    <property type="term" value="C:trans-Golgi network membrane"/>
    <property type="evidence" value="ECO:0007669"/>
    <property type="project" value="TreeGrafter"/>
</dbReference>
<dbReference type="GO" id="GO:0030136">
    <property type="term" value="C:clathrin-coated vesicle"/>
    <property type="evidence" value="ECO:0007669"/>
    <property type="project" value="UniProtKB-SubCell"/>
</dbReference>
<dbReference type="SMART" id="SM00288">
    <property type="entry name" value="VHS"/>
    <property type="match status" value="1"/>
</dbReference>
<accession>A0A2Z6M1N9</accession>
<feature type="compositionally biased region" description="Low complexity" evidence="5">
    <location>
        <begin position="261"/>
        <end position="271"/>
    </location>
</feature>
<evidence type="ECO:0000259" key="6">
    <source>
        <dbReference type="PROSITE" id="PS50179"/>
    </source>
</evidence>
<sequence>METSRRAVESYWRSRLIDSATSDEDKVTPVYKLEEICELLRSSHVSIVKELSDFVLKRLDHKSPIVKQKALRLIKYAVGKSGAEFRREMQRHSVAIRQLLHYKGQLDPLKGDALNKAVRDTAQEAVSAIFSEDNSNNNNIKVAAPSQDLNRRIQGFGNTNYEPPSEDKKSFISEVVGIGSASIKQGIHSLTQGHSLMKNETGSGSYKSPNLQRSLTNESEHGDRYVPVAYRSETQSSFGLPKNQSSGSWNQDSRVTKMDISNGESSGNSSETKTREDRLLETIVTSGGVRLQPSRDAIQAFLTEAAKLDALALSHALELKLQSPIWQARLLCLYFYKDINQLLKVRMKAVCVLESVLRKKDDEHFSYVASYFTENNDVVQKCSESPQASLREKAIKVLGLLGGGQPNSSAISSEKAVKTERPVVAELPDLIDTGDSNDNTTNTANEQSIGNLTSSAPLVDDLFGDISSSIGATHELKNDDDPFADVSFHSGESKEQADDLFSGMTVGSDKPVDHVSLKQGIQSDPQLFDIFASSSKQGNHNESVGDLMGGLSINENTSCTTKQKGTYSAVQSESLFSGLNNHTPENNTLGGMLGSQAQPVGFNGNPMFPTGHLPYNMQPGIMLNQPYPSQPLNYGAMGTLLAQQQLLATMANFQHLSNVNMRDDGVAQMVGPNGNSPLPDIFQPNFASQTPSSMINNSKKEDNTKAFDFISDHLNSARDSRRVI</sequence>
<dbReference type="InterPro" id="IPR013809">
    <property type="entry name" value="ENTH"/>
</dbReference>
<dbReference type="GO" id="GO:0043130">
    <property type="term" value="F:ubiquitin binding"/>
    <property type="evidence" value="ECO:0007669"/>
    <property type="project" value="InterPro"/>
</dbReference>
<dbReference type="OrthoDB" id="118154at2759"/>
<dbReference type="Proteomes" id="UP000242715">
    <property type="component" value="Unassembled WGS sequence"/>
</dbReference>
<feature type="region of interest" description="Disordered" evidence="5">
    <location>
        <begin position="195"/>
        <end position="222"/>
    </location>
</feature>
<evidence type="ECO:0000256" key="5">
    <source>
        <dbReference type="SAM" id="MobiDB-lite"/>
    </source>
</evidence>
<evidence type="ECO:0000256" key="4">
    <source>
        <dbReference type="ARBA" id="ARBA00023329"/>
    </source>
</evidence>
<evidence type="ECO:0000256" key="1">
    <source>
        <dbReference type="ARBA" id="ARBA00004132"/>
    </source>
</evidence>
<dbReference type="Pfam" id="PF01417">
    <property type="entry name" value="ENTH"/>
    <property type="match status" value="1"/>
</dbReference>
<dbReference type="EMBL" id="DF973296">
    <property type="protein sequence ID" value="GAU24718.1"/>
    <property type="molecule type" value="Genomic_DNA"/>
</dbReference>
<dbReference type="PANTHER" id="PTHR21514:SF0">
    <property type="entry name" value="AP-4 COMPLEX ACCESSORY SUBUNIT TEPSIN"/>
    <property type="match status" value="1"/>
</dbReference>